<dbReference type="Gene3D" id="1.10.3730.20">
    <property type="match status" value="1"/>
</dbReference>
<feature type="transmembrane region" description="Helical" evidence="7">
    <location>
        <begin position="181"/>
        <end position="198"/>
    </location>
</feature>
<evidence type="ECO:0000256" key="5">
    <source>
        <dbReference type="ARBA" id="ARBA00022989"/>
    </source>
</evidence>
<name>A0ABX2EVS4_9PSEU</name>
<keyword evidence="5 7" id="KW-1133">Transmembrane helix</keyword>
<feature type="transmembrane region" description="Helical" evidence="7">
    <location>
        <begin position="150"/>
        <end position="169"/>
    </location>
</feature>
<accession>A0ABX2EVS4</accession>
<sequence length="315" mass="32977">MNSITARFALVLAAIGWGSATTATKYALDGFGPSTLLLVKLAAAALVLWAVLAVKGVPKVKRKGRLAWLGLFEPTLAYGALTLGLAYTTATNGSLLGASEACFVVALAAVFLKERIGARSLVGLLLAFVGVLLIEEVFSVSPDFNVGDMIILGGNLAAAIYVILAAKVAPTVDSLSMTSYQFLWGVLLSLPFAVFQWSTGAEAVPVDVSWHFWVVAAMIGGVGFAGSFLVYNYVIKFIPAGLAGVTLNLVPLFGVLTAIIFLGEHLTFWTIAGGIAVIAGIMMFPGDKKEVVDEPETVPGQGHLVHGPVVPDGRR</sequence>
<comment type="similarity">
    <text evidence="2">Belongs to the EamA transporter family.</text>
</comment>
<gene>
    <name evidence="9" type="ORF">GC106_530</name>
</gene>
<feature type="transmembrane region" description="Helical" evidence="7">
    <location>
        <begin position="93"/>
        <end position="112"/>
    </location>
</feature>
<keyword evidence="6 7" id="KW-0472">Membrane</keyword>
<keyword evidence="3" id="KW-1003">Cell membrane</keyword>
<dbReference type="PANTHER" id="PTHR32322">
    <property type="entry name" value="INNER MEMBRANE TRANSPORTER"/>
    <property type="match status" value="1"/>
</dbReference>
<evidence type="ECO:0000256" key="1">
    <source>
        <dbReference type="ARBA" id="ARBA00004651"/>
    </source>
</evidence>
<feature type="domain" description="EamA" evidence="8">
    <location>
        <begin position="147"/>
        <end position="283"/>
    </location>
</feature>
<evidence type="ECO:0000313" key="9">
    <source>
        <dbReference type="EMBL" id="NRN62852.1"/>
    </source>
</evidence>
<dbReference type="PANTHER" id="PTHR32322:SF18">
    <property type="entry name" value="S-ADENOSYLMETHIONINE_S-ADENOSYLHOMOCYSTEINE TRANSPORTER"/>
    <property type="match status" value="1"/>
</dbReference>
<keyword evidence="10" id="KW-1185">Reference proteome</keyword>
<evidence type="ECO:0000256" key="4">
    <source>
        <dbReference type="ARBA" id="ARBA00022692"/>
    </source>
</evidence>
<keyword evidence="4 7" id="KW-0812">Transmembrane</keyword>
<dbReference type="RefSeq" id="WP_173123083.1">
    <property type="nucleotide sequence ID" value="NZ_CBCSGW010000042.1"/>
</dbReference>
<proteinExistence type="inferred from homology"/>
<evidence type="ECO:0000256" key="6">
    <source>
        <dbReference type="ARBA" id="ARBA00023136"/>
    </source>
</evidence>
<comment type="caution">
    <text evidence="9">The sequence shown here is derived from an EMBL/GenBank/DDBJ whole genome shotgun (WGS) entry which is preliminary data.</text>
</comment>
<reference evidence="9 10" key="1">
    <citation type="submission" date="2020-01" db="EMBL/GenBank/DDBJ databases">
        <title>Kibdelosporangium persica a novel Actinomycetes from a hot desert in Iran.</title>
        <authorList>
            <person name="Safaei N."/>
            <person name="Zaburannyi N."/>
            <person name="Mueller R."/>
            <person name="Wink J."/>
        </authorList>
    </citation>
    <scope>NUCLEOTIDE SEQUENCE [LARGE SCALE GENOMIC DNA]</scope>
    <source>
        <strain evidence="9 10">4NS15</strain>
    </source>
</reference>
<organism evidence="9 10">
    <name type="scientific">Kibdelosporangium persicum</name>
    <dbReference type="NCBI Taxonomy" id="2698649"/>
    <lineage>
        <taxon>Bacteria</taxon>
        <taxon>Bacillati</taxon>
        <taxon>Actinomycetota</taxon>
        <taxon>Actinomycetes</taxon>
        <taxon>Pseudonocardiales</taxon>
        <taxon>Pseudonocardiaceae</taxon>
        <taxon>Kibdelosporangium</taxon>
    </lineage>
</organism>
<dbReference type="EMBL" id="JAAATY010000001">
    <property type="protein sequence ID" value="NRN62852.1"/>
    <property type="molecule type" value="Genomic_DNA"/>
</dbReference>
<dbReference type="InterPro" id="IPR037185">
    <property type="entry name" value="EmrE-like"/>
</dbReference>
<evidence type="ECO:0000313" key="10">
    <source>
        <dbReference type="Proteomes" id="UP000763557"/>
    </source>
</evidence>
<evidence type="ECO:0000259" key="8">
    <source>
        <dbReference type="Pfam" id="PF00892"/>
    </source>
</evidence>
<feature type="transmembrane region" description="Helical" evidence="7">
    <location>
        <begin position="36"/>
        <end position="54"/>
    </location>
</feature>
<dbReference type="InterPro" id="IPR000620">
    <property type="entry name" value="EamA_dom"/>
</dbReference>
<feature type="transmembrane region" description="Helical" evidence="7">
    <location>
        <begin position="237"/>
        <end position="260"/>
    </location>
</feature>
<protein>
    <submittedName>
        <fullName evidence="9">Threonine/homoserine efflux transporter RhtA</fullName>
    </submittedName>
</protein>
<dbReference type="Pfam" id="PF00892">
    <property type="entry name" value="EamA"/>
    <property type="match status" value="2"/>
</dbReference>
<feature type="transmembrane region" description="Helical" evidence="7">
    <location>
        <begin position="66"/>
        <end position="87"/>
    </location>
</feature>
<dbReference type="Proteomes" id="UP000763557">
    <property type="component" value="Unassembled WGS sequence"/>
</dbReference>
<feature type="transmembrane region" description="Helical" evidence="7">
    <location>
        <begin position="210"/>
        <end position="230"/>
    </location>
</feature>
<feature type="transmembrane region" description="Helical" evidence="7">
    <location>
        <begin position="266"/>
        <end position="284"/>
    </location>
</feature>
<feature type="transmembrane region" description="Helical" evidence="7">
    <location>
        <begin position="121"/>
        <end position="138"/>
    </location>
</feature>
<dbReference type="InterPro" id="IPR050638">
    <property type="entry name" value="AA-Vitamin_Transporters"/>
</dbReference>
<comment type="subcellular location">
    <subcellularLocation>
        <location evidence="1">Cell membrane</location>
        <topology evidence="1">Multi-pass membrane protein</topology>
    </subcellularLocation>
</comment>
<evidence type="ECO:0000256" key="7">
    <source>
        <dbReference type="SAM" id="Phobius"/>
    </source>
</evidence>
<evidence type="ECO:0000256" key="2">
    <source>
        <dbReference type="ARBA" id="ARBA00007362"/>
    </source>
</evidence>
<feature type="domain" description="EamA" evidence="8">
    <location>
        <begin position="8"/>
        <end position="134"/>
    </location>
</feature>
<evidence type="ECO:0000256" key="3">
    <source>
        <dbReference type="ARBA" id="ARBA00022475"/>
    </source>
</evidence>
<dbReference type="SUPFAM" id="SSF103481">
    <property type="entry name" value="Multidrug resistance efflux transporter EmrE"/>
    <property type="match status" value="2"/>
</dbReference>